<dbReference type="Proteomes" id="UP000013526">
    <property type="component" value="Unassembled WGS sequence"/>
</dbReference>
<accession>R1GVE9</accession>
<dbReference type="AlphaFoldDB" id="R1GVE9"/>
<gene>
    <name evidence="1" type="ORF">G113_08335</name>
</gene>
<evidence type="ECO:0000313" key="1">
    <source>
        <dbReference type="EMBL" id="EOD55560.1"/>
    </source>
</evidence>
<keyword evidence="2" id="KW-1185">Reference proteome</keyword>
<dbReference type="RefSeq" id="WP_005898601.1">
    <property type="nucleotide sequence ID" value="NZ_AQGQ01000040.1"/>
</dbReference>
<dbReference type="EMBL" id="AQGQ01000040">
    <property type="protein sequence ID" value="EOD55560.1"/>
    <property type="molecule type" value="Genomic_DNA"/>
</dbReference>
<name>R1GVE9_9GAMM</name>
<protein>
    <recommendedName>
        <fullName evidence="3">DUF4276 family protein</fullName>
    </recommendedName>
</protein>
<evidence type="ECO:0008006" key="3">
    <source>
        <dbReference type="Google" id="ProtNLM"/>
    </source>
</evidence>
<reference evidence="1 2" key="1">
    <citation type="journal article" date="2013" name="Genome Announc.">
        <title>Draft Genome Sequence of Aeromonas molluscorum Strain 848TT, Isolated from Bivalve Molluscs.</title>
        <authorList>
            <person name="Spataro N."/>
            <person name="Farfan M."/>
            <person name="Albarral V."/>
            <person name="Sanglas A."/>
            <person name="Loren J.G."/>
            <person name="Fuste M.C."/>
            <person name="Bosch E."/>
        </authorList>
    </citation>
    <scope>NUCLEOTIDE SEQUENCE [LARGE SCALE GENOMIC DNA]</scope>
    <source>
        <strain evidence="1 2">848</strain>
    </source>
</reference>
<proteinExistence type="predicted"/>
<dbReference type="OrthoDB" id="1998418at2"/>
<organism evidence="1 2">
    <name type="scientific">Aeromonas molluscorum 848</name>
    <dbReference type="NCBI Taxonomy" id="1268236"/>
    <lineage>
        <taxon>Bacteria</taxon>
        <taxon>Pseudomonadati</taxon>
        <taxon>Pseudomonadota</taxon>
        <taxon>Gammaproteobacteria</taxon>
        <taxon>Aeromonadales</taxon>
        <taxon>Aeromonadaceae</taxon>
        <taxon>Aeromonas</taxon>
    </lineage>
</organism>
<sequence length="230" mass="24853">MSDLRIALVAEGPTDYVIIEAALKAFLPNTFIMTQLQPEATQPEMGGGWGGVLKWCHAASQRHAGPIDQEPTLAGYDLLIIHLDVDVAAKEYSNCGPTVEALAQASGWRVLPCAQVCPPVADTCRELQSVLESWLMPATFGQHSLPCLPAQSSGTWLAAAVLSATHRLLGNAECDPSVEDRLAQLPKVDKIRKTPREYRLKAPQLTANWQAVKTICSQAQVFEDAVLAAI</sequence>
<evidence type="ECO:0000313" key="2">
    <source>
        <dbReference type="Proteomes" id="UP000013526"/>
    </source>
</evidence>
<comment type="caution">
    <text evidence="1">The sequence shown here is derived from an EMBL/GenBank/DDBJ whole genome shotgun (WGS) entry which is preliminary data.</text>
</comment>